<gene>
    <name evidence="2" type="ORF">D2E24_1142</name>
</gene>
<proteinExistence type="predicted"/>
<accession>A0A430FU45</accession>
<comment type="caution">
    <text evidence="2">The sequence shown here is derived from an EMBL/GenBank/DDBJ whole genome shotgun (WGS) entry which is preliminary data.</text>
</comment>
<dbReference type="Proteomes" id="UP000287470">
    <property type="component" value="Unassembled WGS sequence"/>
</dbReference>
<protein>
    <submittedName>
        <fullName evidence="2">Viral A-type inclusion protein repeat-containing protein</fullName>
    </submittedName>
</protein>
<evidence type="ECO:0000313" key="3">
    <source>
        <dbReference type="Proteomes" id="UP000287470"/>
    </source>
</evidence>
<name>A0A430FU45_9BIFI</name>
<dbReference type="RefSeq" id="WP_125968394.1">
    <property type="nucleotide sequence ID" value="NZ_QXGK01000009.1"/>
</dbReference>
<sequence>MVWINDSEFTRSSVCFARRNLRGIDNLERILDYRRDVNGAASYQWVCRSDDVSRRTDPDDPKTLYRPETIDALQKSGEDFLFVKWKPNTANPERPTVKDPYTHPYDLVPNCYEVINNPAESLEQLRNQLADGWTYAGMPTAQVLVLYADEGDHYDAVLLDRADLDLSGNRIRLRTDAPLSAEHYEIARHDIKYLPGDRFVGEYDRAVYINPELPRSQGAVLIRPLRQYALHYMRRYLDKVHGIGSGIDWPRFSAMLDEAMRSPQNLAEFGIALSTSDTRKMTKAIARLVNDDERMKELAHDVLVRNPDFKDECVTVCRQELHSELDRTRKDELSRIEAECTARRHALEQGLQQKRDELSQLEQQVRSRSDSYKSLTTLIEPLRQQVDDMNRRLDQANAEVRRVNKQAETDLAELEKLKEAELRRLDEQRSEALDRLENDVALKLGLDTVMRSLEATLSSLPPKATSETPTAPTVRPLSYPTIQVRQGEKDFTETLADNLQAFGVISVDGSSAALSSLAQACERSLSATRLVAVDSAFAAPLANALSYAGNGRPAKHVGIPADWHDAAALDRMLSDEDTDVLVLDGPIDTVNESLLFALSRLDLDTTLILPVGAYGNLRLIAGEIWDHIFYLPTERYIRLPLTPKQLSRSGKNRTTVPADRQRLIGVLSGLRRQIADMPYSSLVLPASVSARFDRPEDGDSWIAPHLALRIYADSGTDATKPAIVAGNDAAKRLMERIGRSRHAG</sequence>
<keyword evidence="1" id="KW-0175">Coiled coil</keyword>
<dbReference type="AlphaFoldDB" id="A0A430FU45"/>
<keyword evidence="3" id="KW-1185">Reference proteome</keyword>
<dbReference type="EMBL" id="QXGK01000009">
    <property type="protein sequence ID" value="RSX56597.1"/>
    <property type="molecule type" value="Genomic_DNA"/>
</dbReference>
<evidence type="ECO:0000256" key="1">
    <source>
        <dbReference type="SAM" id="Coils"/>
    </source>
</evidence>
<organism evidence="2 3">
    <name type="scientific">Bifidobacterium samirii</name>
    <dbReference type="NCBI Taxonomy" id="2306974"/>
    <lineage>
        <taxon>Bacteria</taxon>
        <taxon>Bacillati</taxon>
        <taxon>Actinomycetota</taxon>
        <taxon>Actinomycetes</taxon>
        <taxon>Bifidobacteriales</taxon>
        <taxon>Bifidobacteriaceae</taxon>
        <taxon>Bifidobacterium</taxon>
    </lineage>
</organism>
<dbReference type="OrthoDB" id="3226406at2"/>
<reference evidence="2 3" key="1">
    <citation type="submission" date="2018-09" db="EMBL/GenBank/DDBJ databases">
        <title>Characterization of the phylogenetic diversity of five novel species belonging to the genus Bifidobacterium.</title>
        <authorList>
            <person name="Lugli G.A."/>
            <person name="Duranti S."/>
            <person name="Milani C."/>
        </authorList>
    </citation>
    <scope>NUCLEOTIDE SEQUENCE [LARGE SCALE GENOMIC DNA]</scope>
    <source>
        <strain evidence="2 3">2033B</strain>
    </source>
</reference>
<evidence type="ECO:0000313" key="2">
    <source>
        <dbReference type="EMBL" id="RSX56597.1"/>
    </source>
</evidence>
<feature type="coiled-coil region" evidence="1">
    <location>
        <begin position="344"/>
        <end position="435"/>
    </location>
</feature>